<sequence length="348" mass="37274">MTRPRLRIDAHVDGTPAGILAEARAAEATGASRLVMAETAYDPFVQLARAADVTDGIELGTGVAIAFARTPMTLAYQAWGLHEASGGRAVIGLGSQVRPHVERRFGMPWSRPAARMREYVQAVRAIWDAWQTGSRLAFRGDFYTHTLMTPAFSPAPVAPGVPRLLLAGVGPLMTATAGEVADGFISHPFTTVEYLTRRVLPGVREARAESEAQGASWTTRPFEVVGNVLAAVGRTEEELAANTAGVRERLAFYASTPAYRPVLELHGWGALQEELHPLSLRGRWREMGLLVDDEVFRAFAVAGTPEEVAREVHARYGGQVDRLGLSPAPGADPASTAEALTALCAQAG</sequence>
<dbReference type="EMBL" id="JBHSQJ010000147">
    <property type="protein sequence ID" value="MFC5911110.1"/>
    <property type="molecule type" value="Genomic_DNA"/>
</dbReference>
<dbReference type="PANTHER" id="PTHR43244">
    <property type="match status" value="1"/>
</dbReference>
<reference evidence="3" key="1">
    <citation type="journal article" date="2019" name="Int. J. Syst. Evol. Microbiol.">
        <title>The Global Catalogue of Microorganisms (GCM) 10K type strain sequencing project: providing services to taxonomists for standard genome sequencing and annotation.</title>
        <authorList>
            <consortium name="The Broad Institute Genomics Platform"/>
            <consortium name="The Broad Institute Genome Sequencing Center for Infectious Disease"/>
            <person name="Wu L."/>
            <person name="Ma J."/>
        </authorList>
    </citation>
    <scope>NUCLEOTIDE SEQUENCE [LARGE SCALE GENOMIC DNA]</scope>
    <source>
        <strain evidence="3">JCM 4816</strain>
    </source>
</reference>
<dbReference type="GO" id="GO:0016491">
    <property type="term" value="F:oxidoreductase activity"/>
    <property type="evidence" value="ECO:0007669"/>
    <property type="project" value="UniProtKB-KW"/>
</dbReference>
<dbReference type="Proteomes" id="UP001596174">
    <property type="component" value="Unassembled WGS sequence"/>
</dbReference>
<evidence type="ECO:0000259" key="1">
    <source>
        <dbReference type="Pfam" id="PF00296"/>
    </source>
</evidence>
<comment type="caution">
    <text evidence="2">The sequence shown here is derived from an EMBL/GenBank/DDBJ whole genome shotgun (WGS) entry which is preliminary data.</text>
</comment>
<dbReference type="InterPro" id="IPR050564">
    <property type="entry name" value="F420-G6PD/mer"/>
</dbReference>
<gene>
    <name evidence="2" type="ORF">ACFP3V_28375</name>
</gene>
<protein>
    <submittedName>
        <fullName evidence="2">TIGR03617 family F420-dependent LLM class oxidoreductase</fullName>
        <ecNumber evidence="2">1.-.-.-</ecNumber>
    </submittedName>
</protein>
<evidence type="ECO:0000313" key="2">
    <source>
        <dbReference type="EMBL" id="MFC5911110.1"/>
    </source>
</evidence>
<name>A0ABW1GB29_9ACTN</name>
<dbReference type="Gene3D" id="3.20.20.30">
    <property type="entry name" value="Luciferase-like domain"/>
    <property type="match status" value="1"/>
</dbReference>
<proteinExistence type="predicted"/>
<evidence type="ECO:0000313" key="3">
    <source>
        <dbReference type="Proteomes" id="UP001596174"/>
    </source>
</evidence>
<dbReference type="InterPro" id="IPR019919">
    <property type="entry name" value="Lucif-like_OxRdtase_MSMEG_2256"/>
</dbReference>
<keyword evidence="2" id="KW-0560">Oxidoreductase</keyword>
<dbReference type="InterPro" id="IPR011251">
    <property type="entry name" value="Luciferase-like_dom"/>
</dbReference>
<dbReference type="EC" id="1.-.-.-" evidence="2"/>
<dbReference type="PANTHER" id="PTHR43244:SF2">
    <property type="entry name" value="CONSERVED HYPOTHETICAL ALANINE AND PROLINE-RICH PROTEIN"/>
    <property type="match status" value="1"/>
</dbReference>
<dbReference type="RefSeq" id="WP_380589487.1">
    <property type="nucleotide sequence ID" value="NZ_JBHSQJ010000147.1"/>
</dbReference>
<accession>A0ABW1GB29</accession>
<dbReference type="SUPFAM" id="SSF51679">
    <property type="entry name" value="Bacterial luciferase-like"/>
    <property type="match status" value="1"/>
</dbReference>
<dbReference type="NCBIfam" id="TIGR03617">
    <property type="entry name" value="F420_MSMEG_2256"/>
    <property type="match status" value="1"/>
</dbReference>
<dbReference type="CDD" id="cd01097">
    <property type="entry name" value="Tetrahydromethanopterin_reductase"/>
    <property type="match status" value="1"/>
</dbReference>
<keyword evidence="3" id="KW-1185">Reference proteome</keyword>
<dbReference type="InterPro" id="IPR036661">
    <property type="entry name" value="Luciferase-like_sf"/>
</dbReference>
<feature type="domain" description="Luciferase-like" evidence="1">
    <location>
        <begin position="9"/>
        <end position="319"/>
    </location>
</feature>
<organism evidence="2 3">
    <name type="scientific">Streptacidiphilus monticola</name>
    <dbReference type="NCBI Taxonomy" id="2161674"/>
    <lineage>
        <taxon>Bacteria</taxon>
        <taxon>Bacillati</taxon>
        <taxon>Actinomycetota</taxon>
        <taxon>Actinomycetes</taxon>
        <taxon>Kitasatosporales</taxon>
        <taxon>Streptomycetaceae</taxon>
        <taxon>Streptacidiphilus</taxon>
    </lineage>
</organism>
<dbReference type="Pfam" id="PF00296">
    <property type="entry name" value="Bac_luciferase"/>
    <property type="match status" value="1"/>
</dbReference>